<dbReference type="RefSeq" id="WP_130606489.1">
    <property type="nucleotide sequence ID" value="NZ_AP019368.1"/>
</dbReference>
<name>A0A4P2VH14_FLUSA</name>
<evidence type="ECO:0000313" key="2">
    <source>
        <dbReference type="Proteomes" id="UP000291236"/>
    </source>
</evidence>
<dbReference type="EMBL" id="AP019368">
    <property type="protein sequence ID" value="BBH52223.1"/>
    <property type="molecule type" value="Genomic_DNA"/>
</dbReference>
<dbReference type="OrthoDB" id="5298115at2"/>
<keyword evidence="2" id="KW-1185">Reference proteome</keyword>
<proteinExistence type="predicted"/>
<gene>
    <name evidence="1" type="ORF">JCM31447_06630</name>
</gene>
<protein>
    <submittedName>
        <fullName evidence="1">Uncharacterized protein</fullName>
    </submittedName>
</protein>
<dbReference type="Proteomes" id="UP000291236">
    <property type="component" value="Chromosome"/>
</dbReference>
<evidence type="ECO:0000313" key="1">
    <source>
        <dbReference type="EMBL" id="BBH52223.1"/>
    </source>
</evidence>
<dbReference type="KEGG" id="sbf:JCM31447_06630"/>
<sequence>MHIKTEETNIKVELLSSLSSPSSYTFDKKGPIVKETIFNKNVYHLLDMQSSIFKTGISRSAIYAISTIYYIESMNSLDKINFESIFLFMKFKRYFESIKEEVHFQNNITIISNYISDFKKSLKLKEFISSKNFGIFGSNTNYKSISKQYFENLDKFLIQYKRNPLEIHSGYIFSHKNDMFTLTPHSISFLLRTLSKADKEQVANDLTRMSVFINKKQFNYERYRQKSDLIYEKFLLDLKNEKITNQNAINFIESYAHQGALVAGWAFIFIKAVSEENYKNSFSNDDSGCLSIHFDYIQEDTIRITGLLPFKIRNCETGNTINFSKNIALTFQNIFIFPKNRIINSVIVSDSKIGLLNASLSNNNDISILKLFRKTIEEKNKNYSLLKEIITNKTEFKVL</sequence>
<accession>A0A4P2VH14</accession>
<organism evidence="1 2">
    <name type="scientific">Fluviispira sanaruensis</name>
    <dbReference type="NCBI Taxonomy" id="2493639"/>
    <lineage>
        <taxon>Bacteria</taxon>
        <taxon>Pseudomonadati</taxon>
        <taxon>Bdellovibrionota</taxon>
        <taxon>Oligoflexia</taxon>
        <taxon>Silvanigrellales</taxon>
        <taxon>Silvanigrellaceae</taxon>
        <taxon>Fluviispira</taxon>
    </lineage>
</organism>
<dbReference type="AlphaFoldDB" id="A0A4P2VH14"/>
<reference evidence="1 2" key="1">
    <citation type="submission" date="2018-12" db="EMBL/GenBank/DDBJ databases">
        <title>Rubrispira sanarue gen. nov., sp., nov., a member of the order Silvanigrellales, isolated from a brackish lake in Hamamatsu Japan.</title>
        <authorList>
            <person name="Maejima Y."/>
            <person name="Iino T."/>
            <person name="Muraguchi Y."/>
            <person name="Fukuda K."/>
            <person name="Nojiri H."/>
            <person name="Ohkuma M."/>
            <person name="Moriuchi R."/>
            <person name="Dohra H."/>
            <person name="Kimbara K."/>
            <person name="Shintani M."/>
        </authorList>
    </citation>
    <scope>NUCLEOTIDE SEQUENCE [LARGE SCALE GENOMIC DNA]</scope>
    <source>
        <strain evidence="1 2">RF1110005</strain>
    </source>
</reference>